<reference evidence="3 4" key="1">
    <citation type="submission" date="2012-10" db="EMBL/GenBank/DDBJ databases">
        <title>The draft sequence of the Mycobacterium pheli genome.</title>
        <authorList>
            <person name="Pettersson B.M.F."/>
            <person name="Das S."/>
            <person name="Dasgupta S."/>
            <person name="Bhattacharya A."/>
            <person name="Kirsebom L.A."/>
        </authorList>
    </citation>
    <scope>NUCLEOTIDE SEQUENCE [LARGE SCALE GENOMIC DNA]</scope>
    <source>
        <strain evidence="3 4">CCUG 21000</strain>
    </source>
</reference>
<evidence type="ECO:0000313" key="4">
    <source>
        <dbReference type="Proteomes" id="UP000325690"/>
    </source>
</evidence>
<keyword evidence="2" id="KW-0472">Membrane</keyword>
<evidence type="ECO:0008006" key="5">
    <source>
        <dbReference type="Google" id="ProtNLM"/>
    </source>
</evidence>
<keyword evidence="2" id="KW-1133">Transmembrane helix</keyword>
<keyword evidence="2" id="KW-0812">Transmembrane</keyword>
<feature type="region of interest" description="Disordered" evidence="1">
    <location>
        <begin position="163"/>
        <end position="183"/>
    </location>
</feature>
<evidence type="ECO:0000256" key="2">
    <source>
        <dbReference type="SAM" id="Phobius"/>
    </source>
</evidence>
<evidence type="ECO:0000313" key="3">
    <source>
        <dbReference type="EMBL" id="KAB7754371.1"/>
    </source>
</evidence>
<dbReference type="AlphaFoldDB" id="A0A5N5UXN4"/>
<name>A0A5N5UXN4_MYCPH</name>
<dbReference type="EMBL" id="ANBP01000024">
    <property type="protein sequence ID" value="KAB7754371.1"/>
    <property type="molecule type" value="Genomic_DNA"/>
</dbReference>
<comment type="caution">
    <text evidence="3">The sequence shown here is derived from an EMBL/GenBank/DDBJ whole genome shotgun (WGS) entry which is preliminary data.</text>
</comment>
<proteinExistence type="predicted"/>
<feature type="transmembrane region" description="Helical" evidence="2">
    <location>
        <begin position="38"/>
        <end position="56"/>
    </location>
</feature>
<sequence length="183" mass="19496">MGPVFGLRSRGQSIEATLKQIEYRVLDDVHLAAWQRRLAWAASTVLAVAAITVWIVGASVPVAASTLGAAAAACSVVALRRRRFRWCVAGAYLSGLSTVANIGAFWWSRTSSAEAVLAVTAALSAVAAATLTVVWVSVAITPVHESHPDLRWKPKRKWGVREAGDTTIVWPPPPAGPHRPDGK</sequence>
<feature type="transmembrane region" description="Helical" evidence="2">
    <location>
        <begin position="62"/>
        <end position="79"/>
    </location>
</feature>
<keyword evidence="4" id="KW-1185">Reference proteome</keyword>
<organism evidence="3 4">
    <name type="scientific">Mycolicibacterium phlei DSM 43239 = CCUG 21000</name>
    <dbReference type="NCBI Taxonomy" id="1226750"/>
    <lineage>
        <taxon>Bacteria</taxon>
        <taxon>Bacillati</taxon>
        <taxon>Actinomycetota</taxon>
        <taxon>Actinomycetes</taxon>
        <taxon>Mycobacteriales</taxon>
        <taxon>Mycobacteriaceae</taxon>
        <taxon>Mycolicibacterium</taxon>
    </lineage>
</organism>
<evidence type="ECO:0000256" key="1">
    <source>
        <dbReference type="SAM" id="MobiDB-lite"/>
    </source>
</evidence>
<dbReference type="Proteomes" id="UP000325690">
    <property type="component" value="Unassembled WGS sequence"/>
</dbReference>
<protein>
    <recommendedName>
        <fullName evidence="5">Transmembrane protein</fullName>
    </recommendedName>
</protein>
<feature type="transmembrane region" description="Helical" evidence="2">
    <location>
        <begin position="119"/>
        <end position="143"/>
    </location>
</feature>
<gene>
    <name evidence="3" type="ORF">MPHL21000_16930</name>
</gene>
<accession>A0A5N5UXN4</accession>
<feature type="transmembrane region" description="Helical" evidence="2">
    <location>
        <begin position="86"/>
        <end position="107"/>
    </location>
</feature>